<keyword evidence="3" id="KW-1185">Reference proteome</keyword>
<organism evidence="2 3">
    <name type="scientific">Botryotinia convoluta</name>
    <dbReference type="NCBI Taxonomy" id="54673"/>
    <lineage>
        <taxon>Eukaryota</taxon>
        <taxon>Fungi</taxon>
        <taxon>Dikarya</taxon>
        <taxon>Ascomycota</taxon>
        <taxon>Pezizomycotina</taxon>
        <taxon>Leotiomycetes</taxon>
        <taxon>Helotiales</taxon>
        <taxon>Sclerotiniaceae</taxon>
        <taxon>Botryotinia</taxon>
    </lineage>
</organism>
<evidence type="ECO:0000256" key="1">
    <source>
        <dbReference type="SAM" id="SignalP"/>
    </source>
</evidence>
<feature type="signal peptide" evidence="1">
    <location>
        <begin position="1"/>
        <end position="24"/>
    </location>
</feature>
<comment type="caution">
    <text evidence="2">The sequence shown here is derived from an EMBL/GenBank/DDBJ whole genome shotgun (WGS) entry which is preliminary data.</text>
</comment>
<dbReference type="OrthoDB" id="10480309at2759"/>
<reference evidence="2 3" key="1">
    <citation type="submission" date="2017-12" db="EMBL/GenBank/DDBJ databases">
        <title>Comparative genomics of Botrytis spp.</title>
        <authorList>
            <person name="Valero-Jimenez C.A."/>
            <person name="Tapia P."/>
            <person name="Veloso J."/>
            <person name="Silva-Moreno E."/>
            <person name="Staats M."/>
            <person name="Valdes J.H."/>
            <person name="Van Kan J.A.L."/>
        </authorList>
    </citation>
    <scope>NUCLEOTIDE SEQUENCE [LARGE SCALE GENOMIC DNA]</scope>
    <source>
        <strain evidence="2 3">MUCL11595</strain>
    </source>
</reference>
<keyword evidence="1" id="KW-0732">Signal</keyword>
<proteinExistence type="predicted"/>
<evidence type="ECO:0000313" key="2">
    <source>
        <dbReference type="EMBL" id="TGO56093.1"/>
    </source>
</evidence>
<evidence type="ECO:0000313" key="3">
    <source>
        <dbReference type="Proteomes" id="UP000297527"/>
    </source>
</evidence>
<sequence>MQRMPLAWLTIANVNLCFKLKAAATQGEENIYKSGNSVVIVPKRAWIKPHDSWFIPSGP</sequence>
<gene>
    <name evidence="2" type="ORF">BCON_0082g00050</name>
</gene>
<dbReference type="EMBL" id="PQXN01000082">
    <property type="protein sequence ID" value="TGO56093.1"/>
    <property type="molecule type" value="Genomic_DNA"/>
</dbReference>
<dbReference type="AlphaFoldDB" id="A0A4Z1IH64"/>
<protein>
    <submittedName>
        <fullName evidence="2">Uncharacterized protein</fullName>
    </submittedName>
</protein>
<accession>A0A4Z1IH64</accession>
<name>A0A4Z1IH64_9HELO</name>
<dbReference type="Proteomes" id="UP000297527">
    <property type="component" value="Unassembled WGS sequence"/>
</dbReference>
<feature type="chain" id="PRO_5021343346" evidence="1">
    <location>
        <begin position="25"/>
        <end position="59"/>
    </location>
</feature>